<dbReference type="HOGENOM" id="CLU_008074_2_0_1"/>
<reference evidence="7 8" key="1">
    <citation type="journal article" date="2009" name="Nature">
        <title>Evolution of pathogenicity and sexual reproduction in eight Candida genomes.</title>
        <authorList>
            <person name="Butler G."/>
            <person name="Rasmussen M.D."/>
            <person name="Lin M.F."/>
            <person name="Santos M.A."/>
            <person name="Sakthikumar S."/>
            <person name="Munro C.A."/>
            <person name="Rheinbay E."/>
            <person name="Grabherr M."/>
            <person name="Forche A."/>
            <person name="Reedy J.L."/>
            <person name="Agrafioti I."/>
            <person name="Arnaud M.B."/>
            <person name="Bates S."/>
            <person name="Brown A.J."/>
            <person name="Brunke S."/>
            <person name="Costanzo M.C."/>
            <person name="Fitzpatrick D.A."/>
            <person name="de Groot P.W."/>
            <person name="Harris D."/>
            <person name="Hoyer L.L."/>
            <person name="Hube B."/>
            <person name="Klis F.M."/>
            <person name="Kodira C."/>
            <person name="Lennard N."/>
            <person name="Logue M.E."/>
            <person name="Martin R."/>
            <person name="Neiman A.M."/>
            <person name="Nikolaou E."/>
            <person name="Quail M.A."/>
            <person name="Quinn J."/>
            <person name="Santos M.C."/>
            <person name="Schmitzberger F.F."/>
            <person name="Sherlock G."/>
            <person name="Shah P."/>
            <person name="Silverstein K.A."/>
            <person name="Skrzypek M.S."/>
            <person name="Soll D."/>
            <person name="Staggs R."/>
            <person name="Stansfield I."/>
            <person name="Stumpf M.P."/>
            <person name="Sudbery P.E."/>
            <person name="Srikantha T."/>
            <person name="Zeng Q."/>
            <person name="Berman J."/>
            <person name="Berriman M."/>
            <person name="Heitman J."/>
            <person name="Gow N.A."/>
            <person name="Lorenz M.C."/>
            <person name="Birren B.W."/>
            <person name="Kellis M."/>
            <person name="Cuomo C.A."/>
        </authorList>
    </citation>
    <scope>NUCLEOTIDE SEQUENCE [LARGE SCALE GENOMIC DNA]</scope>
    <source>
        <strain evidence="7 8">WO-1</strain>
    </source>
</reference>
<sequence>MADFRQFRNIFFVVLFFNLCYFLKIYRNNKIQNEILNFRHSYYNYYNDDQISIGYLKEEDSLPEEQELLQLLHKVKRNENNTYWLANATMEYPSIMLNALDFLPPPENEPQYITWYNNPKLYYEPRLTLAVYLDELKHQLKLHNPGNSKTKDHMIKLPFSWSDWVDLTMLNNEIMKPIGLRNNCEWLQKEANKRTRFPDFCKDLVDLSDKEIDEIGLSRDQLPGFIVKSSPMNKAPHMEVMLQGKSYLYTQQENPLTLVFLTSNGTYEAQLTQKREKLLQTDLFHRFLKRRKIDCKQAHGVVPVEFNPQSEFRKLLHAIPPRPLDPKDDLHGISKIVSNKGDRNILRQLNLDPSTFHYTQQNVEQQIASYETRLSKIEKVITDELNYDLNVLETNRLTRHELNHYRGLKYANSFSVDVEPTYYKLATLKKNQYNLDSGWHYEWRFFNGAMRYLKDETWSYEQMEVREQIILDRLLRNWFKFAEAKGIVSWIAHGPLLSWYWDGLMFPFDIDIDLQMPSSELNRLAANYNMTLVIEDLNEGYGKYLIDCSTFIHHRNVAGRDNHIDARFIDVDTGTYIDITGMGLNDEKPPPQYDNYINEKTEANESVELYMDRRKHWLNYEKINPLRYSMLGGVPVFVPNDIMSMLNHEYPRGTKSHYYDGYYYVPLLRLWLQESKILTAFKPEQYEAVTDEARQENILELIKNLRHEDAFQLLTSNNDK</sequence>
<dbReference type="EMBL" id="CH672346">
    <property type="protein sequence ID" value="EEQ42892.1"/>
    <property type="molecule type" value="Genomic_DNA"/>
</dbReference>
<dbReference type="InterPro" id="IPR009644">
    <property type="entry name" value="FKTN/MNN4/W02B3.4-1"/>
</dbReference>
<comment type="subcellular location">
    <subcellularLocation>
        <location evidence="1">Membrane</location>
        <topology evidence="1">Single-pass membrane protein</topology>
    </subcellularLocation>
</comment>
<proteinExistence type="predicted"/>
<dbReference type="GO" id="GO:0016020">
    <property type="term" value="C:membrane"/>
    <property type="evidence" value="ECO:0007669"/>
    <property type="project" value="UniProtKB-SubCell"/>
</dbReference>
<dbReference type="PANTHER" id="PTHR15407:SF28">
    <property type="entry name" value="RIBITOL-5-PHOSPHATE TRANSFERASE FKTN"/>
    <property type="match status" value="1"/>
</dbReference>
<evidence type="ECO:0000313" key="7">
    <source>
        <dbReference type="EMBL" id="EEQ42892.1"/>
    </source>
</evidence>
<dbReference type="OrthoDB" id="444255at2759"/>
<protein>
    <recommendedName>
        <fullName evidence="6">LicD/FKTN/FKRP nucleotidyltransferase domain-containing protein</fullName>
    </recommendedName>
</protein>
<dbReference type="InterPro" id="IPR007074">
    <property type="entry name" value="LicD/FKTN/FKRP_NTP_transf"/>
</dbReference>
<gene>
    <name evidence="7" type="ORF">CAWG_01116</name>
</gene>
<feature type="transmembrane region" description="Helical" evidence="5">
    <location>
        <begin position="7"/>
        <end position="26"/>
    </location>
</feature>
<keyword evidence="8" id="KW-1185">Reference proteome</keyword>
<evidence type="ECO:0000259" key="6">
    <source>
        <dbReference type="Pfam" id="PF04991"/>
    </source>
</evidence>
<dbReference type="PANTHER" id="PTHR15407">
    <property type="entry name" value="FUKUTIN-RELATED"/>
    <property type="match status" value="1"/>
</dbReference>
<feature type="domain" description="LicD/FKTN/FKRP nucleotidyltransferase" evidence="6">
    <location>
        <begin position="483"/>
        <end position="602"/>
    </location>
</feature>
<keyword evidence="4 5" id="KW-0472">Membrane</keyword>
<dbReference type="AlphaFoldDB" id="C4YF06"/>
<dbReference type="PaxDb" id="5476-C4YF06"/>
<dbReference type="Proteomes" id="UP000001429">
    <property type="component" value="Chromosome 1"/>
</dbReference>
<dbReference type="VEuPathDB" id="FungiDB:CAWG_01116"/>
<keyword evidence="3 5" id="KW-1133">Transmembrane helix</keyword>
<dbReference type="OMA" id="PTYYKLA"/>
<dbReference type="GO" id="GO:0009100">
    <property type="term" value="P:glycoprotein metabolic process"/>
    <property type="evidence" value="ECO:0007669"/>
    <property type="project" value="UniProtKB-ARBA"/>
</dbReference>
<evidence type="ECO:0000256" key="4">
    <source>
        <dbReference type="ARBA" id="ARBA00023136"/>
    </source>
</evidence>
<keyword evidence="2 5" id="KW-0812">Transmembrane</keyword>
<evidence type="ECO:0000313" key="8">
    <source>
        <dbReference type="Proteomes" id="UP000001429"/>
    </source>
</evidence>
<evidence type="ECO:0000256" key="2">
    <source>
        <dbReference type="ARBA" id="ARBA00022692"/>
    </source>
</evidence>
<evidence type="ECO:0000256" key="1">
    <source>
        <dbReference type="ARBA" id="ARBA00004167"/>
    </source>
</evidence>
<accession>C4YF06</accession>
<evidence type="ECO:0000256" key="5">
    <source>
        <dbReference type="SAM" id="Phobius"/>
    </source>
</evidence>
<organism evidence="7 8">
    <name type="scientific">Candida albicans (strain WO-1)</name>
    <name type="common">Yeast</name>
    <dbReference type="NCBI Taxonomy" id="294748"/>
    <lineage>
        <taxon>Eukaryota</taxon>
        <taxon>Fungi</taxon>
        <taxon>Dikarya</taxon>
        <taxon>Ascomycota</taxon>
        <taxon>Saccharomycotina</taxon>
        <taxon>Pichiomycetes</taxon>
        <taxon>Debaryomycetaceae</taxon>
        <taxon>Candida/Lodderomyces clade</taxon>
        <taxon>Candida</taxon>
    </lineage>
</organism>
<name>C4YF06_CANAW</name>
<evidence type="ECO:0000256" key="3">
    <source>
        <dbReference type="ARBA" id="ARBA00022989"/>
    </source>
</evidence>
<dbReference type="Pfam" id="PF04991">
    <property type="entry name" value="LicD"/>
    <property type="match status" value="1"/>
</dbReference>